<reference evidence="1 2" key="1">
    <citation type="submission" date="2018-09" db="EMBL/GenBank/DDBJ databases">
        <title>Complete genome sequence of Clostridium perfringens phage CPD2.</title>
        <authorList>
            <person name="Shin D."/>
            <person name="Ryu S."/>
        </authorList>
    </citation>
    <scope>NUCLEOTIDE SEQUENCE [LARGE SCALE GENOMIC DNA]</scope>
</reference>
<sequence>MKFKSLLNLIKIDSKRCILLEEYDRKIKLDTIYTLLRRSRYTQKFIDNFINYECKDKEGLESVLNDLLNTRIQELNTRIAYEKMFFENYSDTYDNINQLEKQIYFYEDIKERIKEGI</sequence>
<organism evidence="1 2">
    <name type="scientific">Clostridium phage CPD2</name>
    <dbReference type="NCBI Taxonomy" id="2420237"/>
    <lineage>
        <taxon>Viruses</taxon>
        <taxon>Duplodnaviria</taxon>
        <taxon>Heunggongvirae</taxon>
        <taxon>Uroviricota</taxon>
        <taxon>Caudoviricetes</taxon>
        <taxon>Guelinviridae</taxon>
        <taxon>Denniswatsonvirinae</taxon>
        <taxon>Gregsiragusavirus</taxon>
        <taxon>Gregsiragusavirus CPD2</taxon>
    </lineage>
</organism>
<gene>
    <name evidence="1" type="ORF">CPD2_20</name>
</gene>
<dbReference type="Proteomes" id="UP000326688">
    <property type="component" value="Segment"/>
</dbReference>
<proteinExistence type="predicted"/>
<evidence type="ECO:0000313" key="1">
    <source>
        <dbReference type="EMBL" id="AYR04277.1"/>
    </source>
</evidence>
<accession>A0A5H2QVQ4</accession>
<keyword evidence="2" id="KW-1185">Reference proteome</keyword>
<name>A0A5H2QVQ4_9CAUD</name>
<evidence type="ECO:0000313" key="2">
    <source>
        <dbReference type="Proteomes" id="UP000326688"/>
    </source>
</evidence>
<dbReference type="EMBL" id="MH999279">
    <property type="protein sequence ID" value="AYR04277.1"/>
    <property type="molecule type" value="Genomic_DNA"/>
</dbReference>
<protein>
    <submittedName>
        <fullName evidence="1">Uncharacterized protein</fullName>
    </submittedName>
</protein>